<evidence type="ECO:0000256" key="3">
    <source>
        <dbReference type="ARBA" id="ARBA00022691"/>
    </source>
</evidence>
<dbReference type="SFLD" id="SFLDS00029">
    <property type="entry name" value="Radical_SAM"/>
    <property type="match status" value="1"/>
</dbReference>
<evidence type="ECO:0000256" key="4">
    <source>
        <dbReference type="ARBA" id="ARBA00022723"/>
    </source>
</evidence>
<sequence length="236" mass="25219">MRSVAELLARPEPERRSGETLRWSRFLSSTRAEGPGLRSALWVQGCSVRCPGCFNPHLWAETGARLDTTSELAARFTTETAAAGAEGITLLGGEPFDQAEALAEVAESVRREGLTVMTFTGYTLDALRTWSSGRDDIARLLDATDLLVDGPFLRDRPDPGRPWLGSSNQGITALTPAYADAVAAIESGGGLDRVEIRIDPTGAVAVNGWADDAALAALLDDLGVRADGPLRKEKNR</sequence>
<dbReference type="InterPro" id="IPR012837">
    <property type="entry name" value="NrdG"/>
</dbReference>
<dbReference type="InterPro" id="IPR034457">
    <property type="entry name" value="Organic_radical-activating"/>
</dbReference>
<dbReference type="GO" id="GO:0051539">
    <property type="term" value="F:4 iron, 4 sulfur cluster binding"/>
    <property type="evidence" value="ECO:0007669"/>
    <property type="project" value="UniProtKB-KW"/>
</dbReference>
<dbReference type="InterPro" id="IPR058240">
    <property type="entry name" value="rSAM_sf"/>
</dbReference>
<gene>
    <name evidence="7" type="ORF">CLV49_0112</name>
    <name evidence="8" type="ORF">ELQ93_00505</name>
</gene>
<keyword evidence="2" id="KW-0004">4Fe-4S</keyword>
<dbReference type="Proteomes" id="UP000268291">
    <property type="component" value="Unassembled WGS sequence"/>
</dbReference>
<evidence type="ECO:0000313" key="8">
    <source>
        <dbReference type="EMBL" id="RUQ85562.1"/>
    </source>
</evidence>
<organism evidence="7 9">
    <name type="scientific">Labedella gwakjiensis</name>
    <dbReference type="NCBI Taxonomy" id="390269"/>
    <lineage>
        <taxon>Bacteria</taxon>
        <taxon>Bacillati</taxon>
        <taxon>Actinomycetota</taxon>
        <taxon>Actinomycetes</taxon>
        <taxon>Micrococcales</taxon>
        <taxon>Microbacteriaceae</taxon>
        <taxon>Labedella</taxon>
    </lineage>
</organism>
<keyword evidence="10" id="KW-1185">Reference proteome</keyword>
<dbReference type="EMBL" id="PYAU01000001">
    <property type="protein sequence ID" value="PSL36520.1"/>
    <property type="molecule type" value="Genomic_DNA"/>
</dbReference>
<dbReference type="SUPFAM" id="SSF102114">
    <property type="entry name" value="Radical SAM enzymes"/>
    <property type="match status" value="1"/>
</dbReference>
<dbReference type="PANTHER" id="PTHR30352:SF2">
    <property type="entry name" value="ANAEROBIC RIBONUCLEOSIDE-TRIPHOSPHATE REDUCTASE-ACTIVATING PROTEIN"/>
    <property type="match status" value="1"/>
</dbReference>
<dbReference type="Gene3D" id="3.20.20.70">
    <property type="entry name" value="Aldolase class I"/>
    <property type="match status" value="1"/>
</dbReference>
<comment type="caution">
    <text evidence="7">The sequence shown here is derived from an EMBL/GenBank/DDBJ whole genome shotgun (WGS) entry which is preliminary data.</text>
</comment>
<reference evidence="8 10" key="2">
    <citation type="submission" date="2018-12" db="EMBL/GenBank/DDBJ databases">
        <authorList>
            <person name="hu s."/>
            <person name="Xu Y."/>
            <person name="Xu B."/>
            <person name="Li F."/>
        </authorList>
    </citation>
    <scope>NUCLEOTIDE SEQUENCE [LARGE SCALE GENOMIC DNA]</scope>
    <source>
        <strain evidence="8 10">KSW2-17</strain>
    </source>
</reference>
<dbReference type="SFLD" id="SFLDF00299">
    <property type="entry name" value="anaerobic_ribonucleoside-triph"/>
    <property type="match status" value="1"/>
</dbReference>
<keyword evidence="5" id="KW-0408">Iron</keyword>
<evidence type="ECO:0000313" key="9">
    <source>
        <dbReference type="Proteomes" id="UP000241203"/>
    </source>
</evidence>
<dbReference type="AlphaFoldDB" id="A0A2P8GRC3"/>
<keyword evidence="4" id="KW-0479">Metal-binding</keyword>
<evidence type="ECO:0000256" key="2">
    <source>
        <dbReference type="ARBA" id="ARBA00022485"/>
    </source>
</evidence>
<evidence type="ECO:0000313" key="10">
    <source>
        <dbReference type="Proteomes" id="UP000268291"/>
    </source>
</evidence>
<dbReference type="InterPro" id="IPR013785">
    <property type="entry name" value="Aldolase_TIM"/>
</dbReference>
<dbReference type="OrthoDB" id="9782387at2"/>
<dbReference type="GO" id="GO:0043365">
    <property type="term" value="F:[formate-C-acetyltransferase]-activating enzyme activity"/>
    <property type="evidence" value="ECO:0007669"/>
    <property type="project" value="InterPro"/>
</dbReference>
<dbReference type="EMBL" id="RZGY01000001">
    <property type="protein sequence ID" value="RUQ85562.1"/>
    <property type="molecule type" value="Genomic_DNA"/>
</dbReference>
<evidence type="ECO:0000313" key="7">
    <source>
        <dbReference type="EMBL" id="PSL36520.1"/>
    </source>
</evidence>
<accession>A0A2P8GRC3</accession>
<proteinExistence type="predicted"/>
<evidence type="ECO:0000256" key="5">
    <source>
        <dbReference type="ARBA" id="ARBA00023004"/>
    </source>
</evidence>
<dbReference type="InterPro" id="IPR007197">
    <property type="entry name" value="rSAM"/>
</dbReference>
<name>A0A2P8GRC3_9MICO</name>
<dbReference type="SFLD" id="SFLDG01063">
    <property type="entry name" value="activating_enzymes__group_1"/>
    <property type="match status" value="1"/>
</dbReference>
<dbReference type="SFLD" id="SFLDG01066">
    <property type="entry name" value="organic_radical-activating_enz"/>
    <property type="match status" value="1"/>
</dbReference>
<evidence type="ECO:0000256" key="6">
    <source>
        <dbReference type="ARBA" id="ARBA00023014"/>
    </source>
</evidence>
<dbReference type="GO" id="GO:0004748">
    <property type="term" value="F:ribonucleoside-diphosphate reductase activity, thioredoxin disulfide as acceptor"/>
    <property type="evidence" value="ECO:0007669"/>
    <property type="project" value="TreeGrafter"/>
</dbReference>
<dbReference type="Proteomes" id="UP000241203">
    <property type="component" value="Unassembled WGS sequence"/>
</dbReference>
<keyword evidence="3" id="KW-0949">S-adenosyl-L-methionine</keyword>
<dbReference type="GO" id="GO:0046872">
    <property type="term" value="F:metal ion binding"/>
    <property type="evidence" value="ECO:0007669"/>
    <property type="project" value="UniProtKB-KW"/>
</dbReference>
<keyword evidence="6" id="KW-0411">Iron-sulfur</keyword>
<dbReference type="PANTHER" id="PTHR30352">
    <property type="entry name" value="PYRUVATE FORMATE-LYASE-ACTIVATING ENZYME"/>
    <property type="match status" value="1"/>
</dbReference>
<evidence type="ECO:0000256" key="1">
    <source>
        <dbReference type="ARBA" id="ARBA00001966"/>
    </source>
</evidence>
<protein>
    <submittedName>
        <fullName evidence="7">Anaerobic ribonucleoside-triphosphate reductase activating protein</fullName>
    </submittedName>
    <submittedName>
        <fullName evidence="8">Radical SAM protein</fullName>
    </submittedName>
</protein>
<dbReference type="Pfam" id="PF13353">
    <property type="entry name" value="Fer4_12"/>
    <property type="match status" value="1"/>
</dbReference>
<comment type="cofactor">
    <cofactor evidence="1">
        <name>[4Fe-4S] cluster</name>
        <dbReference type="ChEBI" id="CHEBI:49883"/>
    </cofactor>
</comment>
<reference evidence="7 9" key="1">
    <citation type="submission" date="2018-03" db="EMBL/GenBank/DDBJ databases">
        <title>Genomic Encyclopedia of Archaeal and Bacterial Type Strains, Phase II (KMG-II): from individual species to whole genera.</title>
        <authorList>
            <person name="Goeker M."/>
        </authorList>
    </citation>
    <scope>NUCLEOTIDE SEQUENCE [LARGE SCALE GENOMIC DNA]</scope>
    <source>
        <strain evidence="7 9">DSM 21548</strain>
    </source>
</reference>
<dbReference type="RefSeq" id="WP_106561786.1">
    <property type="nucleotide sequence ID" value="NZ_PYAU01000001.1"/>
</dbReference>